<gene>
    <name evidence="4" type="primary">LOC107422999</name>
</gene>
<dbReference type="Pfam" id="PF14577">
    <property type="entry name" value="SEO_C"/>
    <property type="match status" value="1"/>
</dbReference>
<proteinExistence type="predicted"/>
<dbReference type="InterPro" id="IPR027942">
    <property type="entry name" value="SEO_N"/>
</dbReference>
<feature type="domain" description="Sieve element occlusion N-terminal" evidence="1">
    <location>
        <begin position="28"/>
        <end position="272"/>
    </location>
</feature>
<sequence length="698" mass="80373">MEASHLAQPTKGKLALPTIFSEEKISMVTHCNGEKKLDVENLLILIENVLPAAIDVQDKAHKGKVECRPVDSNFKSPFCTLKQISSELMACKAPGEVDIEKTALAILNLLSSYSCDAKLVLSLAALTLEFVDLLRVLKDLTDGSSKLPREFFKSLAILKRLSGFSIHEHLELVKLNNLIKNILQVTRSIFEFEKLRMQSQSADKLSTIIPNYVYLTITSIVACATQITILKNKEEAQDLSDWSENMMSILKDLEKRKQIYNEQWEVDIYWNLFYSFQNSYAESSLQIVEILKLLIGAENDVKLLHSTDGSTVEEIKLNILWKKDVLLLISSLDILDEDIEILKSIYQGLKGFNYEIVWIPIEELWTAERQETLYKWQAHMSWYTVKKFSSIAGIKYIRKQWHFKGEPIMVLMNRQGQVENLNVLPLIPKMGVAAFPHIPMTQESTEAVQSWLSLLTQSMDQNIETWISEEKYIFLYGGTDQLWIKKFEGHMKSISFGNFTNQKEGNNTNVVSLNYQENGRRFWTMIESFYSLYSVKAKQEVNSTTICETFQVLEKLISYKTASRWAMLTKGSTVLIIDHGTKILRMLKRVKKVNHFSGDNLEIIFREYYGKVINESFDHSYQVDYSSLAEDIPGSMECIVCHKNMEKFTSFRCGYNLITEHENEATNNYKDKLINGIDMINHDQRTARVIQSRDLPMM</sequence>
<reference evidence="4" key="1">
    <citation type="submission" date="2025-08" db="UniProtKB">
        <authorList>
            <consortium name="RefSeq"/>
        </authorList>
    </citation>
    <scope>IDENTIFICATION</scope>
    <source>
        <tissue evidence="4">Seedling</tissue>
    </source>
</reference>
<keyword evidence="3" id="KW-1185">Reference proteome</keyword>
<organism evidence="3 4">
    <name type="scientific">Ziziphus jujuba</name>
    <name type="common">Chinese jujube</name>
    <name type="synonym">Ziziphus sativa</name>
    <dbReference type="NCBI Taxonomy" id="326968"/>
    <lineage>
        <taxon>Eukaryota</taxon>
        <taxon>Viridiplantae</taxon>
        <taxon>Streptophyta</taxon>
        <taxon>Embryophyta</taxon>
        <taxon>Tracheophyta</taxon>
        <taxon>Spermatophyta</taxon>
        <taxon>Magnoliopsida</taxon>
        <taxon>eudicotyledons</taxon>
        <taxon>Gunneridae</taxon>
        <taxon>Pentapetalae</taxon>
        <taxon>rosids</taxon>
        <taxon>fabids</taxon>
        <taxon>Rosales</taxon>
        <taxon>Rhamnaceae</taxon>
        <taxon>Paliureae</taxon>
        <taxon>Ziziphus</taxon>
    </lineage>
</organism>
<evidence type="ECO:0000259" key="2">
    <source>
        <dbReference type="Pfam" id="PF14577"/>
    </source>
</evidence>
<dbReference type="RefSeq" id="XP_060671404.1">
    <property type="nucleotide sequence ID" value="XM_060815421.1"/>
</dbReference>
<feature type="domain" description="Sieve element occlusion C-terminal" evidence="2">
    <location>
        <begin position="451"/>
        <end position="653"/>
    </location>
</feature>
<dbReference type="InterPro" id="IPR039299">
    <property type="entry name" value="SEOA"/>
</dbReference>
<dbReference type="Pfam" id="PF14576">
    <property type="entry name" value="SEO_N"/>
    <property type="match status" value="1"/>
</dbReference>
<name>A0ABM4A3V9_ZIZJJ</name>
<accession>A0ABM4A3V9</accession>
<dbReference type="PANTHER" id="PTHR33232">
    <property type="entry name" value="PROTEIN SIEVE ELEMENT OCCLUSION B-LIKE"/>
    <property type="match status" value="1"/>
</dbReference>
<evidence type="ECO:0000313" key="4">
    <source>
        <dbReference type="RefSeq" id="XP_060671404.1"/>
    </source>
</evidence>
<evidence type="ECO:0000313" key="3">
    <source>
        <dbReference type="Proteomes" id="UP001652623"/>
    </source>
</evidence>
<dbReference type="PANTHER" id="PTHR33232:SF18">
    <property type="entry name" value="PROTEIN SIEVE ELEMENT OCCLUSION B-LIKE"/>
    <property type="match status" value="1"/>
</dbReference>
<dbReference type="InterPro" id="IPR027944">
    <property type="entry name" value="SEO_C"/>
</dbReference>
<protein>
    <submittedName>
        <fullName evidence="4">Protein SIEVE ELEMENT OCCLUSION B</fullName>
    </submittedName>
</protein>
<dbReference type="Proteomes" id="UP001652623">
    <property type="component" value="Chromosome 3"/>
</dbReference>
<evidence type="ECO:0000259" key="1">
    <source>
        <dbReference type="Pfam" id="PF14576"/>
    </source>
</evidence>
<dbReference type="GeneID" id="107422999"/>